<keyword evidence="1" id="KW-0812">Transmembrane</keyword>
<evidence type="ECO:0000313" key="4">
    <source>
        <dbReference type="Proteomes" id="UP000730161"/>
    </source>
</evidence>
<dbReference type="OrthoDB" id="301911at2157"/>
<feature type="transmembrane region" description="Helical" evidence="1">
    <location>
        <begin position="22"/>
        <end position="45"/>
    </location>
</feature>
<dbReference type="AlphaFoldDB" id="A0A8J7W8H5"/>
<dbReference type="Proteomes" id="UP000730161">
    <property type="component" value="Unassembled WGS sequence"/>
</dbReference>
<feature type="domain" description="YdbS-like PH" evidence="2">
    <location>
        <begin position="72"/>
        <end position="152"/>
    </location>
</feature>
<dbReference type="PANTHER" id="PTHR34473">
    <property type="entry name" value="UPF0699 TRANSMEMBRANE PROTEIN YDBS"/>
    <property type="match status" value="1"/>
</dbReference>
<proteinExistence type="predicted"/>
<reference evidence="3" key="1">
    <citation type="submission" date="2014-12" db="EMBL/GenBank/DDBJ databases">
        <authorList>
            <person name="Huang H.-H."/>
            <person name="Chen S.-C."/>
            <person name="Lai M.-C."/>
        </authorList>
    </citation>
    <scope>NUCLEOTIDE SEQUENCE</scope>
    <source>
        <strain evidence="3">K1F9705b</strain>
    </source>
</reference>
<comment type="caution">
    <text evidence="3">The sequence shown here is derived from an EMBL/GenBank/DDBJ whole genome shotgun (WGS) entry which is preliminary data.</text>
</comment>
<name>A0A8J7W8H5_9EURY</name>
<dbReference type="EMBL" id="JWHL01000003">
    <property type="protein sequence ID" value="MBR1368595.1"/>
    <property type="molecule type" value="Genomic_DNA"/>
</dbReference>
<dbReference type="Pfam" id="PF03703">
    <property type="entry name" value="bPH_2"/>
    <property type="match status" value="1"/>
</dbReference>
<gene>
    <name evidence="3" type="ORF">RJ53_03385</name>
</gene>
<evidence type="ECO:0000256" key="1">
    <source>
        <dbReference type="SAM" id="Phobius"/>
    </source>
</evidence>
<accession>A0A8J7W8H5</accession>
<keyword evidence="1" id="KW-1133">Transmembrane helix</keyword>
<protein>
    <submittedName>
        <fullName evidence="3">Membrane protein</fullName>
    </submittedName>
</protein>
<keyword evidence="4" id="KW-1185">Reference proteome</keyword>
<feature type="transmembrane region" description="Helical" evidence="1">
    <location>
        <begin position="51"/>
        <end position="72"/>
    </location>
</feature>
<organism evidence="3 4">
    <name type="scientific">Methanocalculus chunghsingensis</name>
    <dbReference type="NCBI Taxonomy" id="156457"/>
    <lineage>
        <taxon>Archaea</taxon>
        <taxon>Methanobacteriati</taxon>
        <taxon>Methanobacteriota</taxon>
        <taxon>Stenosarchaea group</taxon>
        <taxon>Methanomicrobia</taxon>
        <taxon>Methanomicrobiales</taxon>
        <taxon>Methanocalculaceae</taxon>
        <taxon>Methanocalculus</taxon>
    </lineage>
</organism>
<dbReference type="InterPro" id="IPR005182">
    <property type="entry name" value="YdbS-like_PH"/>
</dbReference>
<sequence>MPDRAPYRIGETFFPITELKKYYFLIFSIVAIPAIFFCLGAVALFQGMGGIVISVPIIGTLIFVLYWIPLYYETIRYELTRTEITWRRGVWFRQTGIVPYSRITNIDITQGPVMRIFGISSLKIQTAGYSAQPHAELQLNGIAEPEELRELIMSYVRTGPAIATESGGDGTSGPASDPVVDELRQIRAILGRIEEKR</sequence>
<evidence type="ECO:0000259" key="2">
    <source>
        <dbReference type="Pfam" id="PF03703"/>
    </source>
</evidence>
<dbReference type="RefSeq" id="WP_211530226.1">
    <property type="nucleotide sequence ID" value="NZ_JWHL01000003.1"/>
</dbReference>
<dbReference type="PANTHER" id="PTHR34473:SF2">
    <property type="entry name" value="UPF0699 TRANSMEMBRANE PROTEIN YDBT"/>
    <property type="match status" value="1"/>
</dbReference>
<evidence type="ECO:0000313" key="3">
    <source>
        <dbReference type="EMBL" id="MBR1368595.1"/>
    </source>
</evidence>
<keyword evidence="1" id="KW-0472">Membrane</keyword>